<name>A0A381WES8_9ZZZZ</name>
<evidence type="ECO:0000313" key="2">
    <source>
        <dbReference type="EMBL" id="SVA50821.1"/>
    </source>
</evidence>
<dbReference type="PANTHER" id="PTHR10491:SF4">
    <property type="entry name" value="METHIONINE ADENOSYLTRANSFERASE 2 SUBUNIT BETA"/>
    <property type="match status" value="1"/>
</dbReference>
<feature type="domain" description="RmlD-like substrate binding" evidence="1">
    <location>
        <begin position="1"/>
        <end position="252"/>
    </location>
</feature>
<protein>
    <recommendedName>
        <fullName evidence="1">RmlD-like substrate binding domain-containing protein</fullName>
    </recommendedName>
</protein>
<dbReference type="GO" id="GO:0048270">
    <property type="term" value="F:methionine adenosyltransferase regulator activity"/>
    <property type="evidence" value="ECO:0007669"/>
    <property type="project" value="TreeGrafter"/>
</dbReference>
<reference evidence="2" key="1">
    <citation type="submission" date="2018-05" db="EMBL/GenBank/DDBJ databases">
        <authorList>
            <person name="Lanie J.A."/>
            <person name="Ng W.-L."/>
            <person name="Kazmierczak K.M."/>
            <person name="Andrzejewski T.M."/>
            <person name="Davidsen T.M."/>
            <person name="Wayne K.J."/>
            <person name="Tettelin H."/>
            <person name="Glass J.I."/>
            <person name="Rusch D."/>
            <person name="Podicherti R."/>
            <person name="Tsui H.-C.T."/>
            <person name="Winkler M.E."/>
        </authorList>
    </citation>
    <scope>NUCLEOTIDE SEQUENCE</scope>
</reference>
<proteinExistence type="predicted"/>
<dbReference type="GO" id="GO:0006556">
    <property type="term" value="P:S-adenosylmethionine biosynthetic process"/>
    <property type="evidence" value="ECO:0007669"/>
    <property type="project" value="TreeGrafter"/>
</dbReference>
<dbReference type="InterPro" id="IPR036291">
    <property type="entry name" value="NAD(P)-bd_dom_sf"/>
</dbReference>
<dbReference type="CDD" id="cd05254">
    <property type="entry name" value="dTDP_HR_like_SDR_e"/>
    <property type="match status" value="1"/>
</dbReference>
<dbReference type="PANTHER" id="PTHR10491">
    <property type="entry name" value="DTDP-4-DEHYDRORHAMNOSE REDUCTASE"/>
    <property type="match status" value="1"/>
</dbReference>
<dbReference type="AlphaFoldDB" id="A0A381WES8"/>
<dbReference type="SUPFAM" id="SSF51735">
    <property type="entry name" value="NAD(P)-binding Rossmann-fold domains"/>
    <property type="match status" value="1"/>
</dbReference>
<sequence length="302" mass="33705">MRVLIIGASGFIGHSLQRRLLQKSGFEVTSTYNSRAPQDIDQSWYPLEITDYRRLDQVFLQARPEVVVLLAAIADVGTAERVPARATEVNVDGARQVAQLCNQHHARLVFLSSEYVFRGDRGNYQEDDTPNPNTHYGRTKWQAELAVAYEASMWSIARTSLVYGWPLTGRQNLATAIVNRLKNGETYEGDTGTYRTPIYVEYLTEGIMQLVANYHPGISHLAGADWMNMYQFGRAVAGAFDLDIRLVNPVPVLADLPPENSPPKGLEQGLRPDILGLDCTQTNHRLGLRAFSVVTGLQEMLV</sequence>
<organism evidence="2">
    <name type="scientific">marine metagenome</name>
    <dbReference type="NCBI Taxonomy" id="408172"/>
    <lineage>
        <taxon>unclassified sequences</taxon>
        <taxon>metagenomes</taxon>
        <taxon>ecological metagenomes</taxon>
    </lineage>
</organism>
<dbReference type="EMBL" id="UINC01011525">
    <property type="protein sequence ID" value="SVA50821.1"/>
    <property type="molecule type" value="Genomic_DNA"/>
</dbReference>
<accession>A0A381WES8</accession>
<dbReference type="InterPro" id="IPR029903">
    <property type="entry name" value="RmlD-like-bd"/>
</dbReference>
<dbReference type="InterPro" id="IPR005913">
    <property type="entry name" value="dTDP_dehydrorham_reduct"/>
</dbReference>
<evidence type="ECO:0000259" key="1">
    <source>
        <dbReference type="Pfam" id="PF04321"/>
    </source>
</evidence>
<dbReference type="Gene3D" id="3.40.50.720">
    <property type="entry name" value="NAD(P)-binding Rossmann-like Domain"/>
    <property type="match status" value="1"/>
</dbReference>
<dbReference type="GO" id="GO:0048269">
    <property type="term" value="C:methionine adenosyltransferase complex"/>
    <property type="evidence" value="ECO:0007669"/>
    <property type="project" value="TreeGrafter"/>
</dbReference>
<dbReference type="Pfam" id="PF04321">
    <property type="entry name" value="RmlD_sub_bind"/>
    <property type="match status" value="1"/>
</dbReference>
<gene>
    <name evidence="2" type="ORF">METZ01_LOCUS103675</name>
</gene>